<feature type="domain" description="Protein furry C-terminal" evidence="6">
    <location>
        <begin position="2058"/>
        <end position="2275"/>
    </location>
</feature>
<dbReference type="InterPro" id="IPR025614">
    <property type="entry name" value="Cell_morpho_N"/>
</dbReference>
<dbReference type="InterPro" id="IPR039867">
    <property type="entry name" value="Furry/Tao3/Mor2"/>
</dbReference>
<gene>
    <name evidence="7" type="ORF">MAR_022269</name>
</gene>
<feature type="domain" description="Cell morphogenesis central region" evidence="5">
    <location>
        <begin position="1579"/>
        <end position="1679"/>
    </location>
</feature>
<dbReference type="Pfam" id="PF14225">
    <property type="entry name" value="MOR2-PAG1_C"/>
    <property type="match status" value="2"/>
</dbReference>
<organism evidence="7 8">
    <name type="scientific">Mya arenaria</name>
    <name type="common">Soft-shell clam</name>
    <dbReference type="NCBI Taxonomy" id="6604"/>
    <lineage>
        <taxon>Eukaryota</taxon>
        <taxon>Metazoa</taxon>
        <taxon>Spiralia</taxon>
        <taxon>Lophotrochozoa</taxon>
        <taxon>Mollusca</taxon>
        <taxon>Bivalvia</taxon>
        <taxon>Autobranchia</taxon>
        <taxon>Heteroconchia</taxon>
        <taxon>Euheterodonta</taxon>
        <taxon>Imparidentia</taxon>
        <taxon>Neoheterodontei</taxon>
        <taxon>Myida</taxon>
        <taxon>Myoidea</taxon>
        <taxon>Myidae</taxon>
        <taxon>Mya</taxon>
    </lineage>
</organism>
<dbReference type="Proteomes" id="UP001164746">
    <property type="component" value="Chromosome 3"/>
</dbReference>
<evidence type="ECO:0000256" key="2">
    <source>
        <dbReference type="SAM" id="MobiDB-lite"/>
    </source>
</evidence>
<evidence type="ECO:0000259" key="4">
    <source>
        <dbReference type="Pfam" id="PF14225"/>
    </source>
</evidence>
<dbReference type="EMBL" id="CP111014">
    <property type="protein sequence ID" value="WAQ97896.1"/>
    <property type="molecule type" value="Genomic_DNA"/>
</dbReference>
<feature type="compositionally biased region" description="Low complexity" evidence="2">
    <location>
        <begin position="1348"/>
        <end position="1361"/>
    </location>
</feature>
<feature type="domain" description="Cell morphogenesis protein C-terminal" evidence="4">
    <location>
        <begin position="1965"/>
        <end position="2028"/>
    </location>
</feature>
<sequence length="2593" mass="294772">MANSVSPDLSVLDDSVKPGEYVLQTLFLEFCTLSEKKIEQVLAEPLLSYHPGHDDLVGKIISQAFKHFKYKDGDTDKRFQPVRKTFILELRELKLRDQTPYTAQSVISLLMGLKFFRVKMHPIEDFEQCVQFLHELGLYFLEVKDKDIKHALASLFVEILLPVAATVKHEVNVPVLKNLVEMLYTNCVDLSSKQKYKQPLIPMVTCLLAVSQKQFFLNNWPYFLTNCLSLLRSKDTKVSRVALEVYMVRIKCESNQSTTSRLQSIISSLFPRGQKVVFPKDMPLNIFVKIIQFIATERIDFAMKEIIFDLLSIGKKSNFLTPERMSIGLRAFLVIADSLQQGDGDPPMPQSNTVMPSGATVRTKKTFVTKTLTDDDSKHIGLHQYVPYLLKTFDSMLRNLDLNVGRPLLLTKSENVNKEPEELLTGDRKSKMDLFRTCVAAIPRLIPDGMSRIELVELVTRLTVHFDEELRGLAFQALQNLMQESEVWKEHVIRGFVQFIQREISDTNVQQLDSSLRLLMQLVSKYTTTTPKYTQLTGSLLALHEVEGLALVMLCNHRLVTRKLATHLLKEVKLIFSTAVAFHIEQTKTVSLLEMMDTHCHTVVEKLMPILSLTERTFILNSSSMDLQWLLERSSSVWSSHDKKDEPRRESNFSKVDPWMQCVAMFVSKDLGMSICHLAVAHAWPIVYTRLNVLYNLLEPNNIISEHRASSFIRSSGSKKVTTEKDLHMQLWHNYVILTCAVAQNTPITEAINKYTLPEPSVLTEDGGEKPSLGSLFKQLVPLIRCESADIRDTIVNGLGYTNSSVLKELMEELVQLLKEAIERKTENIRKRRKKDVLRVQLAHIFERMAQHKTFSQSESAVLDKDDHSLSKTFVEYIDGARIYLEGESDRDLPTLQDIRLHFSKFVRHLICNTPAEYKSNLLSRELRYSLFDLFASWSGKFSHTSSAIDKRLTKDDGCTELELAAVRAMSAVVCCGPVFDTNGLNDDGYIYNWLDTLLSSHDDRIYELAKETVVLLLDFNSDNQGLLDWVIDRCYTGTNEVSDGCFNALAAVFQAREYPCDHVAMLNLAILNIGNPRMPTHETAVQLLHLLDRRFFQEESVLRDKTELHKPLNDVYLSVSYCRSQMYISDQLARLHPDLTLPIFSEITHRFQTAKPAVRQTLLKYLLPWLHNMELVDPTLPQSNPLSMFIMRMHDNYTETVKPPLKGEGWGSQEATKMVLNNLFYITVKFGDDHPQELEALWAVLVQCWPNNIRVVMHYMAKRVVSYIGRARPERLVDELMAELQTVETLNLNIERTQTPPFFRLSVIRRPTILQNTTDDEKLESSVADITLEKGLLHTKRHSANPDESLTETTTRTESTQESDDSSISSEDEISIPSGPRGGSEPRRNEVNAPYPLPMPAYGGYFAPMSEYLPESMQASSGFHRSNIAIMFMSDLVLDGLEIDWSAHLPLILHVIFLGVDHNKELVYEHCKKLLLTLMLLASANQDCPEVARLLLSYQTNLDDTLQLISDSKDTSATEHTEQQHTTVEEHHEPRPIFRVDSSTTLMPTTPGTPPTPEQPSSESFTETDPDTLNSVLDIVKAVLEVMSKRRGRPLWCYEDITPKTLVTQSAEQLEYLLRFVVKFFKHLLPLALVEQRWSQVAMQLALSCSSRHYAGRSFQVLRALHIRPSSQMLADILSRLVETVSEQGEDMQGYVTEIILTMEAVVDNIDLDIRPIDYMRDIFMSTPNLAQNPGDGRRGVLMAPKHQPHPQQHMRMQDTRNRSGTDLEMRKSNLPKSRSEKNMKNTEQGDKITIMTQMFWLAVSLLESDYEYEFLLATKLLDKILQHLQPDRPECRDKLDKIQQQIKWTNFPGIQKLLLKGCTSLVAAESTWQLLTRLTICINSSVIDPSGTHGFPMNVIALLPYLVFHYENPSQLCRDSADHIAQMCSQKSDRLNNLGTVMSLYSRGTFSKDSFQWTKCVVMEKGPHAYQLPVLQILHCMVHYIDLNTQPASVLNQDLFHAVAKHIEGPHYKEAIKIMKLTVARSSTLTSAASSSSEQTYALHRSLAEIDVLHKKELPGRTLDFTVDLSNTAIIGRKFLNQEIHHVPSTTDSGSTPSNQSSLSRKGSGNESDTCWRKPQNSQARTRERLTELLACYGQKRLPKSPSVIFSQYSDTVDPQPSIPSSGEDSIPDIAQSSDGIYSVDSSGLDIVKMTIKTFDFLGEYEPEYDDNDYFTFDSSRRQSFNESQDGMFSQRPNFGSTPDLQRLSKLTLAEIPIHGISTDSINLDRETLSGRESVSSTPEDTHRQCTTPCASSVIVIQNPGLEEGREVDEMWKRHVTKVISESSVNNTICTSQIFPKLYRIHGSRVVEKHRFCLLEMQECFETYCMRKDQAELSLDHIKSSIKQQSLGDGSCFPITCTDEQKLDLCQRVYKLIFQLVLLFESFIKLLDCFDLVKTNTQVNDLSSQVESIQGEIKSALSELENGQASPFNVDSPKSLSKQEAFTGLAEYLKSQQYQKALQLLRSYRSMWPGEMFGQNVDDDLSTLLNVYCLGVAEKKSGVYVFTKSQFDIGVLHTLLLDINQQLRTWTVNSPHPSVSENNDLLDSSTL</sequence>
<evidence type="ECO:0000259" key="5">
    <source>
        <dbReference type="Pfam" id="PF14228"/>
    </source>
</evidence>
<evidence type="ECO:0000259" key="6">
    <source>
        <dbReference type="Pfam" id="PF19421"/>
    </source>
</evidence>
<feature type="domain" description="Cell morphogenesis central region" evidence="5">
    <location>
        <begin position="1218"/>
        <end position="1264"/>
    </location>
</feature>
<name>A0ABY7DMS0_MYAAR</name>
<dbReference type="Pfam" id="PF14222">
    <property type="entry name" value="MOR2-PAG1_N"/>
    <property type="match status" value="1"/>
</dbReference>
<protein>
    <submittedName>
        <fullName evidence="7">FRYL-like protein</fullName>
    </submittedName>
</protein>
<feature type="region of interest" description="Disordered" evidence="2">
    <location>
        <begin position="2089"/>
        <end position="2126"/>
    </location>
</feature>
<keyword evidence="8" id="KW-1185">Reference proteome</keyword>
<keyword evidence="1" id="KW-0175">Coiled coil</keyword>
<dbReference type="PANTHER" id="PTHR12295">
    <property type="entry name" value="FURRY-RELATED"/>
    <property type="match status" value="1"/>
</dbReference>
<evidence type="ECO:0000313" key="7">
    <source>
        <dbReference type="EMBL" id="WAQ97896.1"/>
    </source>
</evidence>
<dbReference type="InterPro" id="IPR045842">
    <property type="entry name" value="Fry_C"/>
</dbReference>
<feature type="region of interest" description="Disordered" evidence="2">
    <location>
        <begin position="1339"/>
        <end position="1393"/>
    </location>
</feature>
<evidence type="ECO:0000256" key="1">
    <source>
        <dbReference type="SAM" id="Coils"/>
    </source>
</evidence>
<feature type="region of interest" description="Disordered" evidence="2">
    <location>
        <begin position="1514"/>
        <end position="1571"/>
    </location>
</feature>
<feature type="region of interest" description="Disordered" evidence="2">
    <location>
        <begin position="1731"/>
        <end position="1790"/>
    </location>
</feature>
<reference evidence="7" key="1">
    <citation type="submission" date="2022-11" db="EMBL/GenBank/DDBJ databases">
        <title>Centuries of genome instability and evolution in soft-shell clam transmissible cancer (bioRxiv).</title>
        <authorList>
            <person name="Hart S.F.M."/>
            <person name="Yonemitsu M.A."/>
            <person name="Giersch R.M."/>
            <person name="Beal B.F."/>
            <person name="Arriagada G."/>
            <person name="Davis B.W."/>
            <person name="Ostrander E.A."/>
            <person name="Goff S.P."/>
            <person name="Metzger M.J."/>
        </authorList>
    </citation>
    <scope>NUCLEOTIDE SEQUENCE</scope>
    <source>
        <strain evidence="7">MELC-2E11</strain>
        <tissue evidence="7">Siphon/mantle</tissue>
    </source>
</reference>
<dbReference type="InterPro" id="IPR016024">
    <property type="entry name" value="ARM-type_fold"/>
</dbReference>
<accession>A0ABY7DMS0</accession>
<feature type="compositionally biased region" description="Polar residues" evidence="2">
    <location>
        <begin position="2090"/>
        <end position="2126"/>
    </location>
</feature>
<evidence type="ECO:0000259" key="3">
    <source>
        <dbReference type="Pfam" id="PF14222"/>
    </source>
</evidence>
<feature type="compositionally biased region" description="Acidic residues" evidence="2">
    <location>
        <begin position="1362"/>
        <end position="1375"/>
    </location>
</feature>
<dbReference type="Pfam" id="PF19421">
    <property type="entry name" value="Fry_C"/>
    <property type="match status" value="2"/>
</dbReference>
<feature type="compositionally biased region" description="Basic and acidic residues" evidence="2">
    <location>
        <begin position="1757"/>
        <end position="1790"/>
    </location>
</feature>
<dbReference type="SUPFAM" id="SSF48371">
    <property type="entry name" value="ARM repeat"/>
    <property type="match status" value="1"/>
</dbReference>
<evidence type="ECO:0000313" key="8">
    <source>
        <dbReference type="Proteomes" id="UP001164746"/>
    </source>
</evidence>
<dbReference type="PANTHER" id="PTHR12295:SF30">
    <property type="entry name" value="PROTEIN FURRY"/>
    <property type="match status" value="1"/>
</dbReference>
<dbReference type="Pfam" id="PF14228">
    <property type="entry name" value="MOR2-PAG1_mid"/>
    <property type="match status" value="5"/>
</dbReference>
<feature type="domain" description="Protein furry C-terminal" evidence="6">
    <location>
        <begin position="2352"/>
        <end position="2571"/>
    </location>
</feature>
<feature type="domain" description="Cell morphogenesis central region" evidence="5">
    <location>
        <begin position="772"/>
        <end position="942"/>
    </location>
</feature>
<feature type="domain" description="Cell morphogenesis central region" evidence="5">
    <location>
        <begin position="1009"/>
        <end position="1176"/>
    </location>
</feature>
<feature type="domain" description="Cell morphogenesis protein N-terminal" evidence="3">
    <location>
        <begin position="76"/>
        <end position="525"/>
    </location>
</feature>
<feature type="coiled-coil region" evidence="1">
    <location>
        <begin position="804"/>
        <end position="835"/>
    </location>
</feature>
<feature type="compositionally biased region" description="Basic and acidic residues" evidence="2">
    <location>
        <begin position="1514"/>
        <end position="1539"/>
    </location>
</feature>
<dbReference type="InterPro" id="IPR025481">
    <property type="entry name" value="Cell_Morphogen_C"/>
</dbReference>
<feature type="domain" description="Cell morphogenesis protein C-terminal" evidence="4">
    <location>
        <begin position="1799"/>
        <end position="1964"/>
    </location>
</feature>
<dbReference type="InterPro" id="IPR029473">
    <property type="entry name" value="MOR2-PAG1_mid"/>
</dbReference>
<feature type="domain" description="Cell morphogenesis central region" evidence="5">
    <location>
        <begin position="1424"/>
        <end position="1481"/>
    </location>
</feature>
<proteinExistence type="predicted"/>